<organism evidence="1 2">
    <name type="scientific">Candidatus Scalindua japonica</name>
    <dbReference type="NCBI Taxonomy" id="1284222"/>
    <lineage>
        <taxon>Bacteria</taxon>
        <taxon>Pseudomonadati</taxon>
        <taxon>Planctomycetota</taxon>
        <taxon>Candidatus Brocadiia</taxon>
        <taxon>Candidatus Brocadiales</taxon>
        <taxon>Candidatus Scalinduaceae</taxon>
        <taxon>Candidatus Scalindua</taxon>
    </lineage>
</organism>
<dbReference type="EMBL" id="BAOS01000017">
    <property type="protein sequence ID" value="GAX61111.1"/>
    <property type="molecule type" value="Genomic_DNA"/>
</dbReference>
<comment type="caution">
    <text evidence="1">The sequence shown here is derived from an EMBL/GenBank/DDBJ whole genome shotgun (WGS) entry which is preliminary data.</text>
</comment>
<evidence type="ECO:0000313" key="1">
    <source>
        <dbReference type="EMBL" id="GAX61111.1"/>
    </source>
</evidence>
<accession>A0A286TZ73</accession>
<dbReference type="Proteomes" id="UP000218542">
    <property type="component" value="Unassembled WGS sequence"/>
</dbReference>
<name>A0A286TZ73_9BACT</name>
<dbReference type="AlphaFoldDB" id="A0A286TZ73"/>
<sequence length="132" mass="15515">MAESKCYNIGISMKVLNTEEKDFFSTLKETAFINPFSLRRQELNRKIAGIKNLSGEQLLRKMINSVADRIKQIEMEGRGDLGSYTGEKREIMRIALLFDIYQRCGTYEEVARKTKLDRRTVRKYIHTTKQYH</sequence>
<protein>
    <submittedName>
        <fullName evidence="1">Sigma54 specific transcriptional regulator</fullName>
    </submittedName>
</protein>
<proteinExistence type="predicted"/>
<keyword evidence="2" id="KW-1185">Reference proteome</keyword>
<reference evidence="2" key="1">
    <citation type="journal article" date="2017" name="Environ. Microbiol. Rep.">
        <title>Genetic Diversity of Marine Anaerobic Ammonium-Oxidizing Bacteria as Revealed by Genomic and Proteomic Analyses of 'Candidatus Scalindua japonica'.</title>
        <authorList>
            <person name="Oshiki M."/>
            <person name="Mizuto K."/>
            <person name="Kimura Z."/>
            <person name="Kindaichi T."/>
            <person name="Satoh H."/>
            <person name="Okabe S."/>
        </authorList>
    </citation>
    <scope>NUCLEOTIDE SEQUENCE [LARGE SCALE GENOMIC DNA]</scope>
    <source>
        <strain evidence="2">husup-a2</strain>
    </source>
</reference>
<gene>
    <name evidence="1" type="ORF">SCALIN_C17_0145</name>
</gene>
<evidence type="ECO:0000313" key="2">
    <source>
        <dbReference type="Proteomes" id="UP000218542"/>
    </source>
</evidence>